<dbReference type="OrthoDB" id="7596919at2"/>
<dbReference type="RefSeq" id="WP_091970787.1">
    <property type="nucleotide sequence ID" value="NZ_FOPM01000007.1"/>
</dbReference>
<keyword evidence="1" id="KW-0378">Hydrolase</keyword>
<accession>A0A1I2TKS0</accession>
<dbReference type="Proteomes" id="UP000199229">
    <property type="component" value="Unassembled WGS sequence"/>
</dbReference>
<reference evidence="2" key="1">
    <citation type="submission" date="2016-10" db="EMBL/GenBank/DDBJ databases">
        <authorList>
            <person name="Varghese N."/>
            <person name="Submissions S."/>
        </authorList>
    </citation>
    <scope>NUCLEOTIDE SEQUENCE [LARGE SCALE GENOMIC DNA]</scope>
    <source>
        <strain evidence="2">Gh-105</strain>
    </source>
</reference>
<organism evidence="1 2">
    <name type="scientific">Methylobacterium gossipiicola</name>
    <dbReference type="NCBI Taxonomy" id="582675"/>
    <lineage>
        <taxon>Bacteria</taxon>
        <taxon>Pseudomonadati</taxon>
        <taxon>Pseudomonadota</taxon>
        <taxon>Alphaproteobacteria</taxon>
        <taxon>Hyphomicrobiales</taxon>
        <taxon>Methylobacteriaceae</taxon>
        <taxon>Methylobacterium</taxon>
    </lineage>
</organism>
<gene>
    <name evidence="1" type="ORF">SAMN05192565_107177</name>
</gene>
<dbReference type="GO" id="GO:0000287">
    <property type="term" value="F:magnesium ion binding"/>
    <property type="evidence" value="ECO:0007669"/>
    <property type="project" value="InterPro"/>
</dbReference>
<keyword evidence="2" id="KW-1185">Reference proteome</keyword>
<evidence type="ECO:0000313" key="1">
    <source>
        <dbReference type="EMBL" id="SFG65413.1"/>
    </source>
</evidence>
<dbReference type="AlphaFoldDB" id="A0A1I2TKS0"/>
<keyword evidence="1" id="KW-0255">Endonuclease</keyword>
<dbReference type="InterPro" id="IPR036614">
    <property type="entry name" value="RusA-like_sf"/>
</dbReference>
<proteinExistence type="predicted"/>
<evidence type="ECO:0000313" key="2">
    <source>
        <dbReference type="Proteomes" id="UP000199229"/>
    </source>
</evidence>
<dbReference type="EMBL" id="FOPM01000007">
    <property type="protein sequence ID" value="SFG65413.1"/>
    <property type="molecule type" value="Genomic_DNA"/>
</dbReference>
<dbReference type="GO" id="GO:0006281">
    <property type="term" value="P:DNA repair"/>
    <property type="evidence" value="ECO:0007669"/>
    <property type="project" value="InterPro"/>
</dbReference>
<dbReference type="STRING" id="582675.SAMN05192565_107177"/>
<dbReference type="SUPFAM" id="SSF103084">
    <property type="entry name" value="Holliday junction resolvase RusA"/>
    <property type="match status" value="1"/>
</dbReference>
<name>A0A1I2TKS0_9HYPH</name>
<dbReference type="Gene3D" id="3.30.1330.70">
    <property type="entry name" value="Holliday junction resolvase RusA"/>
    <property type="match status" value="1"/>
</dbReference>
<dbReference type="GO" id="GO:0004519">
    <property type="term" value="F:endonuclease activity"/>
    <property type="evidence" value="ECO:0007669"/>
    <property type="project" value="UniProtKB-KW"/>
</dbReference>
<keyword evidence="1" id="KW-0540">Nuclease</keyword>
<protein>
    <submittedName>
        <fullName evidence="1">Holliday junction resolvase RusA (Prophage-encoded endonuclease)</fullName>
    </submittedName>
</protein>
<dbReference type="GO" id="GO:0006310">
    <property type="term" value="P:DNA recombination"/>
    <property type="evidence" value="ECO:0007669"/>
    <property type="project" value="InterPro"/>
</dbReference>
<sequence>MGCSDPVITAADFRALGPAGVLARLKREEAARRPAPATRRAHTPKCELRPEWVDRPIAETVVLDLPMPPGVNNLYFNRPGVGRVKAARYRRWRADAVRLGALQAPGRIVGRADITIHLMATEGDTDAYAKPLIDAAKQIGVIADDGKRYVRHVTSLRSDRPDAVRMVFVRVTDGVAVAS</sequence>